<dbReference type="InterPro" id="IPR006683">
    <property type="entry name" value="Thioestr_dom"/>
</dbReference>
<dbReference type="InterPro" id="IPR003736">
    <property type="entry name" value="PAAI_dom"/>
</dbReference>
<evidence type="ECO:0000313" key="5">
    <source>
        <dbReference type="Proteomes" id="UP000295182"/>
    </source>
</evidence>
<dbReference type="PANTHER" id="PTHR21660">
    <property type="entry name" value="THIOESTERASE SUPERFAMILY MEMBER-RELATED"/>
    <property type="match status" value="1"/>
</dbReference>
<dbReference type="InterPro" id="IPR029069">
    <property type="entry name" value="HotDog_dom_sf"/>
</dbReference>
<evidence type="ECO:0000256" key="1">
    <source>
        <dbReference type="ARBA" id="ARBA00008324"/>
    </source>
</evidence>
<evidence type="ECO:0000256" key="2">
    <source>
        <dbReference type="ARBA" id="ARBA00022801"/>
    </source>
</evidence>
<comment type="similarity">
    <text evidence="1">Belongs to the thioesterase PaaI family.</text>
</comment>
<dbReference type="PANTHER" id="PTHR21660:SF1">
    <property type="entry name" value="ACYL-COENZYME A THIOESTERASE 13"/>
    <property type="match status" value="1"/>
</dbReference>
<dbReference type="Pfam" id="PF03061">
    <property type="entry name" value="4HBT"/>
    <property type="match status" value="1"/>
</dbReference>
<protein>
    <submittedName>
        <fullName evidence="4">Uncharacterized protein (TIGR00369 family)</fullName>
    </submittedName>
</protein>
<dbReference type="NCBIfam" id="TIGR00369">
    <property type="entry name" value="unchar_dom_1"/>
    <property type="match status" value="1"/>
</dbReference>
<name>A0A4R2N8L2_9BURK</name>
<organism evidence="4 5">
    <name type="scientific">Simplicispira metamorpha</name>
    <dbReference type="NCBI Taxonomy" id="80881"/>
    <lineage>
        <taxon>Bacteria</taxon>
        <taxon>Pseudomonadati</taxon>
        <taxon>Pseudomonadota</taxon>
        <taxon>Betaproteobacteria</taxon>
        <taxon>Burkholderiales</taxon>
        <taxon>Comamonadaceae</taxon>
        <taxon>Simplicispira</taxon>
    </lineage>
</organism>
<dbReference type="SUPFAM" id="SSF54637">
    <property type="entry name" value="Thioesterase/thiol ester dehydrase-isomerase"/>
    <property type="match status" value="1"/>
</dbReference>
<keyword evidence="5" id="KW-1185">Reference proteome</keyword>
<keyword evidence="2" id="KW-0378">Hydrolase</keyword>
<gene>
    <name evidence="4" type="ORF">EV674_11323</name>
</gene>
<dbReference type="EMBL" id="SLXH01000013">
    <property type="protein sequence ID" value="TCP17258.1"/>
    <property type="molecule type" value="Genomic_DNA"/>
</dbReference>
<dbReference type="Gene3D" id="3.10.129.10">
    <property type="entry name" value="Hotdog Thioesterase"/>
    <property type="match status" value="1"/>
</dbReference>
<sequence>MVPERIGGRGMARGILRALFFCFLECVVLKFGVEIPFVSHLGFTLHRMEGGESELRYEAKPEHLNSFDVTHGGATMTLLDVTLATAARSDTPDMGVVTIEMKTSFMHPARGPLVAKGRLIHRTATMAFTEGTVFDAQGRVCSHATGTFKYVKRLPVDSRSTHALKAISTD</sequence>
<dbReference type="AlphaFoldDB" id="A0A4R2N8L2"/>
<accession>A0A4R2N8L2</accession>
<dbReference type="GO" id="GO:0047617">
    <property type="term" value="F:fatty acyl-CoA hydrolase activity"/>
    <property type="evidence" value="ECO:0007669"/>
    <property type="project" value="InterPro"/>
</dbReference>
<dbReference type="CDD" id="cd03443">
    <property type="entry name" value="PaaI_thioesterase"/>
    <property type="match status" value="1"/>
</dbReference>
<dbReference type="Proteomes" id="UP000295182">
    <property type="component" value="Unassembled WGS sequence"/>
</dbReference>
<feature type="domain" description="Thioesterase" evidence="3">
    <location>
        <begin position="69"/>
        <end position="141"/>
    </location>
</feature>
<evidence type="ECO:0000313" key="4">
    <source>
        <dbReference type="EMBL" id="TCP17258.1"/>
    </source>
</evidence>
<evidence type="ECO:0000259" key="3">
    <source>
        <dbReference type="Pfam" id="PF03061"/>
    </source>
</evidence>
<dbReference type="InterPro" id="IPR039298">
    <property type="entry name" value="ACOT13"/>
</dbReference>
<reference evidence="4 5" key="1">
    <citation type="submission" date="2019-03" db="EMBL/GenBank/DDBJ databases">
        <title>Genomic Encyclopedia of Type Strains, Phase IV (KMG-IV): sequencing the most valuable type-strain genomes for metagenomic binning, comparative biology and taxonomic classification.</title>
        <authorList>
            <person name="Goeker M."/>
        </authorList>
    </citation>
    <scope>NUCLEOTIDE SEQUENCE [LARGE SCALE GENOMIC DNA]</scope>
    <source>
        <strain evidence="4 5">DSM 1837</strain>
    </source>
</reference>
<proteinExistence type="inferred from homology"/>
<comment type="caution">
    <text evidence="4">The sequence shown here is derived from an EMBL/GenBank/DDBJ whole genome shotgun (WGS) entry which is preliminary data.</text>
</comment>